<comment type="caution">
    <text evidence="2">The sequence shown here is derived from an EMBL/GenBank/DDBJ whole genome shotgun (WGS) entry which is preliminary data.</text>
</comment>
<dbReference type="AlphaFoldDB" id="A0A8J2HDL7"/>
<feature type="compositionally biased region" description="Basic and acidic residues" evidence="1">
    <location>
        <begin position="89"/>
        <end position="105"/>
    </location>
</feature>
<dbReference type="Proteomes" id="UP000786811">
    <property type="component" value="Unassembled WGS sequence"/>
</dbReference>
<organism evidence="2 3">
    <name type="scientific">Cotesia congregata</name>
    <name type="common">Parasitoid wasp</name>
    <name type="synonym">Apanteles congregatus</name>
    <dbReference type="NCBI Taxonomy" id="51543"/>
    <lineage>
        <taxon>Eukaryota</taxon>
        <taxon>Metazoa</taxon>
        <taxon>Ecdysozoa</taxon>
        <taxon>Arthropoda</taxon>
        <taxon>Hexapoda</taxon>
        <taxon>Insecta</taxon>
        <taxon>Pterygota</taxon>
        <taxon>Neoptera</taxon>
        <taxon>Endopterygota</taxon>
        <taxon>Hymenoptera</taxon>
        <taxon>Apocrita</taxon>
        <taxon>Ichneumonoidea</taxon>
        <taxon>Braconidae</taxon>
        <taxon>Microgastrinae</taxon>
        <taxon>Cotesia</taxon>
    </lineage>
</organism>
<keyword evidence="3" id="KW-1185">Reference proteome</keyword>
<feature type="region of interest" description="Disordered" evidence="1">
    <location>
        <begin position="68"/>
        <end position="122"/>
    </location>
</feature>
<evidence type="ECO:0000313" key="2">
    <source>
        <dbReference type="EMBL" id="CAG5090441.1"/>
    </source>
</evidence>
<sequence>MARKQIRKNAEAWMEILRCKDRIKSLENQIQILEGVVSPLRPATAERKSEQPVAINLDSLYDAVEEENEVAVKLNSTPKEATKTKKRKEKGDNNEAETIHQNESQKKKKKKKPPDQKSSNQQMENDSIIQFLDSPTHFGGTDSTSYGSTQGNLIFYLLLNIVELD</sequence>
<dbReference type="EMBL" id="CAJNRD030001119">
    <property type="protein sequence ID" value="CAG5090441.1"/>
    <property type="molecule type" value="Genomic_DNA"/>
</dbReference>
<proteinExistence type="predicted"/>
<evidence type="ECO:0000313" key="3">
    <source>
        <dbReference type="Proteomes" id="UP000786811"/>
    </source>
</evidence>
<evidence type="ECO:0000256" key="1">
    <source>
        <dbReference type="SAM" id="MobiDB-lite"/>
    </source>
</evidence>
<gene>
    <name evidence="2" type="ORF">HICCMSTLAB_LOCUS5631</name>
</gene>
<name>A0A8J2HDL7_COTCN</name>
<reference evidence="2" key="1">
    <citation type="submission" date="2021-04" db="EMBL/GenBank/DDBJ databases">
        <authorList>
            <person name="Chebbi M.A.C M."/>
        </authorList>
    </citation>
    <scope>NUCLEOTIDE SEQUENCE</scope>
</reference>
<accession>A0A8J2HDL7</accession>
<protein>
    <submittedName>
        <fullName evidence="2">Uncharacterized protein</fullName>
    </submittedName>
</protein>